<dbReference type="Proteomes" id="UP001276659">
    <property type="component" value="Unassembled WGS sequence"/>
</dbReference>
<dbReference type="GO" id="GO:0016020">
    <property type="term" value="C:membrane"/>
    <property type="evidence" value="ECO:0007669"/>
    <property type="project" value="TreeGrafter"/>
</dbReference>
<dbReference type="GO" id="GO:0047372">
    <property type="term" value="F:monoacylglycerol lipase activity"/>
    <property type="evidence" value="ECO:0007669"/>
    <property type="project" value="TreeGrafter"/>
</dbReference>
<protein>
    <recommendedName>
        <fullName evidence="1">AB hydrolase-1 domain-containing protein</fullName>
    </recommendedName>
</protein>
<dbReference type="EMBL" id="JASNWA010000008">
    <property type="protein sequence ID" value="KAK3171308.1"/>
    <property type="molecule type" value="Genomic_DNA"/>
</dbReference>
<dbReference type="SUPFAM" id="SSF53474">
    <property type="entry name" value="alpha/beta-Hydrolases"/>
    <property type="match status" value="1"/>
</dbReference>
<dbReference type="GO" id="GO:0046464">
    <property type="term" value="P:acylglycerol catabolic process"/>
    <property type="evidence" value="ECO:0007669"/>
    <property type="project" value="TreeGrafter"/>
</dbReference>
<evidence type="ECO:0000313" key="2">
    <source>
        <dbReference type="EMBL" id="KAK3171308.1"/>
    </source>
</evidence>
<dbReference type="AlphaFoldDB" id="A0AAD9Z8B7"/>
<gene>
    <name evidence="2" type="ORF">OEA41_003392</name>
</gene>
<comment type="caution">
    <text evidence="2">The sequence shown here is derived from an EMBL/GenBank/DDBJ whole genome shotgun (WGS) entry which is preliminary data.</text>
</comment>
<dbReference type="InterPro" id="IPR000073">
    <property type="entry name" value="AB_hydrolase_1"/>
</dbReference>
<name>A0AAD9Z8B7_9LECA</name>
<accession>A0AAD9Z8B7</accession>
<dbReference type="InterPro" id="IPR029058">
    <property type="entry name" value="AB_hydrolase_fold"/>
</dbReference>
<sequence length="285" mass="30483">MASLISSYGIVKSSSGKLCYEQEGNKDGPAVLFIHGLGGTTNTYQPLVSSLQDFHLVRFDWAGHGRSSVPQKTSIDSYVEDAEGKCQSTKAIPEPCQQMAAVIKYFDLKDATVVEHSLGCLVAMTLAAKQASLLSRLILYGPVKSLPQAGRDGAKGRAENVRKGGMATMADTVIGNAFAAGTLKDRPKTVAFGRELLCRQDAEGYALVFLALAESKDPDWSAIKAQTTIISGSEDKVSTPALCKIIAEFLGHTTVNLVTFEGVGHWHTLENSSESEKVLKNAVKS</sequence>
<dbReference type="InterPro" id="IPR050266">
    <property type="entry name" value="AB_hydrolase_sf"/>
</dbReference>
<evidence type="ECO:0000313" key="3">
    <source>
        <dbReference type="Proteomes" id="UP001276659"/>
    </source>
</evidence>
<dbReference type="PANTHER" id="PTHR43798">
    <property type="entry name" value="MONOACYLGLYCEROL LIPASE"/>
    <property type="match status" value="1"/>
</dbReference>
<feature type="domain" description="AB hydrolase-1" evidence="1">
    <location>
        <begin position="31"/>
        <end position="271"/>
    </location>
</feature>
<dbReference type="Gene3D" id="3.40.50.1820">
    <property type="entry name" value="alpha/beta hydrolase"/>
    <property type="match status" value="1"/>
</dbReference>
<organism evidence="2 3">
    <name type="scientific">Lepraria neglecta</name>
    <dbReference type="NCBI Taxonomy" id="209136"/>
    <lineage>
        <taxon>Eukaryota</taxon>
        <taxon>Fungi</taxon>
        <taxon>Dikarya</taxon>
        <taxon>Ascomycota</taxon>
        <taxon>Pezizomycotina</taxon>
        <taxon>Lecanoromycetes</taxon>
        <taxon>OSLEUM clade</taxon>
        <taxon>Lecanoromycetidae</taxon>
        <taxon>Lecanorales</taxon>
        <taxon>Lecanorineae</taxon>
        <taxon>Stereocaulaceae</taxon>
        <taxon>Lepraria</taxon>
    </lineage>
</organism>
<dbReference type="PANTHER" id="PTHR43798:SF5">
    <property type="entry name" value="MONOACYLGLYCEROL LIPASE ABHD6"/>
    <property type="match status" value="1"/>
</dbReference>
<dbReference type="Pfam" id="PF12697">
    <property type="entry name" value="Abhydrolase_6"/>
    <property type="match status" value="1"/>
</dbReference>
<proteinExistence type="predicted"/>
<keyword evidence="3" id="KW-1185">Reference proteome</keyword>
<evidence type="ECO:0000259" key="1">
    <source>
        <dbReference type="Pfam" id="PF12697"/>
    </source>
</evidence>
<reference evidence="2" key="1">
    <citation type="submission" date="2022-11" db="EMBL/GenBank/DDBJ databases">
        <title>Chromosomal genome sequence assembly and mating type (MAT) locus characterization of the leprose asexual lichenized fungus Lepraria neglecta (Nyl.) Erichsen.</title>
        <authorList>
            <person name="Allen J.L."/>
            <person name="Pfeffer B."/>
        </authorList>
    </citation>
    <scope>NUCLEOTIDE SEQUENCE</scope>
    <source>
        <strain evidence="2">Allen 5258</strain>
    </source>
</reference>